<name>A0A6M1RS93_9BACT</name>
<organism evidence="7 8">
    <name type="scientific">Limisphaera ngatamarikiensis</name>
    <dbReference type="NCBI Taxonomy" id="1324935"/>
    <lineage>
        <taxon>Bacteria</taxon>
        <taxon>Pseudomonadati</taxon>
        <taxon>Verrucomicrobiota</taxon>
        <taxon>Verrucomicrobiia</taxon>
        <taxon>Limisphaerales</taxon>
        <taxon>Limisphaeraceae</taxon>
        <taxon>Limisphaera</taxon>
    </lineage>
</organism>
<accession>A0A6M1RS93</accession>
<evidence type="ECO:0000313" key="7">
    <source>
        <dbReference type="EMBL" id="NGO39485.1"/>
    </source>
</evidence>
<feature type="transmembrane region" description="Helical" evidence="5">
    <location>
        <begin position="317"/>
        <end position="335"/>
    </location>
</feature>
<comment type="subcellular location">
    <subcellularLocation>
        <location evidence="1">Membrane</location>
        <topology evidence="1">Multi-pass membrane protein</topology>
    </subcellularLocation>
</comment>
<keyword evidence="4 5" id="KW-0472">Membrane</keyword>
<evidence type="ECO:0000256" key="3">
    <source>
        <dbReference type="ARBA" id="ARBA00022989"/>
    </source>
</evidence>
<proteinExistence type="predicted"/>
<dbReference type="InterPro" id="IPR007016">
    <property type="entry name" value="O-antigen_ligase-rel_domated"/>
</dbReference>
<feature type="transmembrane region" description="Helical" evidence="5">
    <location>
        <begin position="432"/>
        <end position="450"/>
    </location>
</feature>
<feature type="transmembrane region" description="Helical" evidence="5">
    <location>
        <begin position="203"/>
        <end position="221"/>
    </location>
</feature>
<feature type="transmembrane region" description="Helical" evidence="5">
    <location>
        <begin position="255"/>
        <end position="273"/>
    </location>
</feature>
<keyword evidence="2 5" id="KW-0812">Transmembrane</keyword>
<feature type="transmembrane region" description="Helical" evidence="5">
    <location>
        <begin position="58"/>
        <end position="78"/>
    </location>
</feature>
<sequence length="511" mass="57166">MPASAATVVPGLRAGLRTALWYDRLDRTSGVLLCGALLFAPWAFGGTPAWAIHTLNGVGYLLGVLLAVKWSLRRFFVYQPVRWDRAGSPADEATRWAGVWVRGLVCLTVLILLYAATAALNARADYDPELGTFQYRSAYIPWLPHTYDASRSRQMFARVVALACYFWAARDWLLGKTPADRSALHRWDPEGRTGLWLPRRLQLLLWLLSLNGAFLAVEALLQRASGTDKLLWLVRPRLNAVAEAQLGPFNYRSNGAQYLNLIWPVTLGLWWRLHHLRRFVRRAAGASRRGSPVHHLLLPAAGIMAATSVFSLSRGGAAVAIGSMVMVLVIFWVGWRGRRVRVRLAMLAFAGVSVALGLWLGGSTLRQRFEALDEGLAQREAMYETARRMAADFPWFGTGPGTLGPVFQLYRKSTDEYWPAQLHNDWLEFRVTWGRVGMGLLLGALGWVLLRYVFPGGIVTSWRLPLLYALALGGCLLHARWDFPLQIYSIQQLVLLHCAILTLFSHPRGAN</sequence>
<comment type="caution">
    <text evidence="7">The sequence shown here is derived from an EMBL/GenBank/DDBJ whole genome shotgun (WGS) entry which is preliminary data.</text>
</comment>
<gene>
    <name evidence="7" type="ORF">G4L39_08765</name>
</gene>
<dbReference type="Pfam" id="PF04932">
    <property type="entry name" value="Wzy_C"/>
    <property type="match status" value="1"/>
</dbReference>
<evidence type="ECO:0000256" key="4">
    <source>
        <dbReference type="ARBA" id="ARBA00023136"/>
    </source>
</evidence>
<evidence type="ECO:0000256" key="1">
    <source>
        <dbReference type="ARBA" id="ARBA00004141"/>
    </source>
</evidence>
<evidence type="ECO:0000256" key="2">
    <source>
        <dbReference type="ARBA" id="ARBA00022692"/>
    </source>
</evidence>
<evidence type="ECO:0000259" key="6">
    <source>
        <dbReference type="Pfam" id="PF04932"/>
    </source>
</evidence>
<dbReference type="Proteomes" id="UP000477311">
    <property type="component" value="Unassembled WGS sequence"/>
</dbReference>
<feature type="transmembrane region" description="Helical" evidence="5">
    <location>
        <begin position="293"/>
        <end position="311"/>
    </location>
</feature>
<dbReference type="AlphaFoldDB" id="A0A6M1RS93"/>
<dbReference type="RefSeq" id="WP_165107525.1">
    <property type="nucleotide sequence ID" value="NZ_JAAKYA010000053.1"/>
</dbReference>
<dbReference type="InterPro" id="IPR051533">
    <property type="entry name" value="WaaL-like"/>
</dbReference>
<keyword evidence="8" id="KW-1185">Reference proteome</keyword>
<feature type="transmembrane region" description="Helical" evidence="5">
    <location>
        <begin position="155"/>
        <end position="173"/>
    </location>
</feature>
<keyword evidence="3 5" id="KW-1133">Transmembrane helix</keyword>
<keyword evidence="7" id="KW-0436">Ligase</keyword>
<dbReference type="GO" id="GO:0016020">
    <property type="term" value="C:membrane"/>
    <property type="evidence" value="ECO:0007669"/>
    <property type="project" value="UniProtKB-SubCell"/>
</dbReference>
<dbReference type="GO" id="GO:0016874">
    <property type="term" value="F:ligase activity"/>
    <property type="evidence" value="ECO:0007669"/>
    <property type="project" value="UniProtKB-KW"/>
</dbReference>
<dbReference type="EMBL" id="JAAKYA010000053">
    <property type="protein sequence ID" value="NGO39485.1"/>
    <property type="molecule type" value="Genomic_DNA"/>
</dbReference>
<feature type="transmembrane region" description="Helical" evidence="5">
    <location>
        <begin position="99"/>
        <end position="120"/>
    </location>
</feature>
<dbReference type="PANTHER" id="PTHR37422">
    <property type="entry name" value="TEICHURONIC ACID BIOSYNTHESIS PROTEIN TUAE"/>
    <property type="match status" value="1"/>
</dbReference>
<feature type="domain" description="O-antigen ligase-related" evidence="6">
    <location>
        <begin position="301"/>
        <end position="441"/>
    </location>
</feature>
<feature type="transmembrane region" description="Helical" evidence="5">
    <location>
        <begin position="462"/>
        <end position="479"/>
    </location>
</feature>
<reference evidence="7 8" key="1">
    <citation type="submission" date="2020-02" db="EMBL/GenBank/DDBJ databases">
        <title>Draft genome sequence of Limisphaera ngatamarikiensis NGM72.4T, a thermophilic Verrucomicrobia grouped in subdivision 3.</title>
        <authorList>
            <person name="Carere C.R."/>
            <person name="Steen J."/>
            <person name="Hugenholtz P."/>
            <person name="Stott M.B."/>
        </authorList>
    </citation>
    <scope>NUCLEOTIDE SEQUENCE [LARGE SCALE GENOMIC DNA]</scope>
    <source>
        <strain evidence="7 8">NGM72.4</strain>
    </source>
</reference>
<evidence type="ECO:0000256" key="5">
    <source>
        <dbReference type="SAM" id="Phobius"/>
    </source>
</evidence>
<dbReference type="PANTHER" id="PTHR37422:SF13">
    <property type="entry name" value="LIPOPOLYSACCHARIDE BIOSYNTHESIS PROTEIN PA4999-RELATED"/>
    <property type="match status" value="1"/>
</dbReference>
<feature type="transmembrane region" description="Helical" evidence="5">
    <location>
        <begin position="342"/>
        <end position="360"/>
    </location>
</feature>
<protein>
    <submittedName>
        <fullName evidence="7">O-antigen ligase family protein</fullName>
    </submittedName>
</protein>
<feature type="transmembrane region" description="Helical" evidence="5">
    <location>
        <begin position="30"/>
        <end position="52"/>
    </location>
</feature>
<evidence type="ECO:0000313" key="8">
    <source>
        <dbReference type="Proteomes" id="UP000477311"/>
    </source>
</evidence>